<sequence length="424" mass="48589">MKFHWFHLMPWPYLPDDFQQKHRSVWVDVDYSLFDEEKANHVYHEYLDELEFAEKVGFDGICVNEHHSNAYGLMPSPNIMAATLTRRTNRAAIVVMGNSIALYNPPLRVAEEFAMLDILSGGRLVAGFPVGTSMDTNFAYGVPGAQLRERYYEAHDLIMQAWHNEGVSHFNGKYTQIRYMNPWPRPLQKPNPPIWIPGGGSIETWEWCADMGYLYSYLSYSGYKRAQTIMDGFWARMRDKGVEPNPYHAGFAQVVCVADNAAEAKELYWPHIDYFYNRCLHVFPGFADAPGYRTLRTVKAGIKSQFEQAQQNAKARLSWEGLVEQGYVIAGGPDYVTEKLNELADNLRVGHLMLLLQMGSMPRDVAIYNTQMFAEKVMPNLRDKFNEFEDRWYPKPLPPERRAVPKDEPVRPLRSPLTAGVGGA</sequence>
<dbReference type="InterPro" id="IPR036661">
    <property type="entry name" value="Luciferase-like_sf"/>
</dbReference>
<dbReference type="PANTHER" id="PTHR30137:SF8">
    <property type="entry name" value="BLR5498 PROTEIN"/>
    <property type="match status" value="1"/>
</dbReference>
<reference evidence="5 6" key="1">
    <citation type="submission" date="2019-08" db="EMBL/GenBank/DDBJ databases">
        <authorList>
            <person name="Toschakov S.V."/>
        </authorList>
    </citation>
    <scope>NUCLEOTIDE SEQUENCE [LARGE SCALE GENOMIC DNA]</scope>
    <source>
        <strain evidence="5 6">3753O</strain>
    </source>
</reference>
<dbReference type="Proteomes" id="UP000326331">
    <property type="component" value="Chromosome"/>
</dbReference>
<evidence type="ECO:0000256" key="2">
    <source>
        <dbReference type="ARBA" id="ARBA00023033"/>
    </source>
</evidence>
<accession>A0ABX6BZS3</accession>
<name>A0ABX6BZS3_9CHLR</name>
<evidence type="ECO:0000256" key="3">
    <source>
        <dbReference type="SAM" id="MobiDB-lite"/>
    </source>
</evidence>
<dbReference type="InterPro" id="IPR050766">
    <property type="entry name" value="Bact_Lucif_Oxidored"/>
</dbReference>
<evidence type="ECO:0000256" key="1">
    <source>
        <dbReference type="ARBA" id="ARBA00023002"/>
    </source>
</evidence>
<dbReference type="SUPFAM" id="SSF51679">
    <property type="entry name" value="Bacterial luciferase-like"/>
    <property type="match status" value="1"/>
</dbReference>
<feature type="region of interest" description="Disordered" evidence="3">
    <location>
        <begin position="396"/>
        <end position="424"/>
    </location>
</feature>
<feature type="domain" description="Luciferase-like" evidence="4">
    <location>
        <begin position="42"/>
        <end position="345"/>
    </location>
</feature>
<proteinExistence type="predicted"/>
<gene>
    <name evidence="5" type="ORF">Tbon_03110</name>
</gene>
<keyword evidence="6" id="KW-1185">Reference proteome</keyword>
<dbReference type="InterPro" id="IPR011251">
    <property type="entry name" value="Luciferase-like_dom"/>
</dbReference>
<evidence type="ECO:0000313" key="5">
    <source>
        <dbReference type="EMBL" id="QFG02321.1"/>
    </source>
</evidence>
<dbReference type="Pfam" id="PF00296">
    <property type="entry name" value="Bac_luciferase"/>
    <property type="match status" value="1"/>
</dbReference>
<evidence type="ECO:0000259" key="4">
    <source>
        <dbReference type="Pfam" id="PF00296"/>
    </source>
</evidence>
<keyword evidence="1" id="KW-0560">Oxidoreductase</keyword>
<reference evidence="5 6" key="2">
    <citation type="submission" date="2019-10" db="EMBL/GenBank/DDBJ databases">
        <title>Thermopilla bonchosmolovskayae gen. nov., sp. nov., a moderately thermophilic Chloroflexi bacterium from a Chukotka hot spring (Arctic, Russia), representing a novel classis Thermopillaia, which include previously uncultivated lineage OLB14.</title>
        <authorList>
            <person name="Kochetkova T.V."/>
            <person name="Zayulina K.S."/>
            <person name="Zhigarkov V.S."/>
            <person name="Minaev N.V."/>
            <person name="Novikov A."/>
            <person name="Toshchakov S.V."/>
            <person name="Elcheninov A.G."/>
            <person name="Kublanov I.V."/>
        </authorList>
    </citation>
    <scope>NUCLEOTIDE SEQUENCE [LARGE SCALE GENOMIC DNA]</scope>
    <source>
        <strain evidence="5 6">3753O</strain>
    </source>
</reference>
<dbReference type="Gene3D" id="3.20.20.30">
    <property type="entry name" value="Luciferase-like domain"/>
    <property type="match status" value="1"/>
</dbReference>
<keyword evidence="2" id="KW-0503">Monooxygenase</keyword>
<dbReference type="PANTHER" id="PTHR30137">
    <property type="entry name" value="LUCIFERASE-LIKE MONOOXYGENASE"/>
    <property type="match status" value="1"/>
</dbReference>
<organism evidence="5 6">
    <name type="scientific">Tepidiforma bonchosmolovskayae</name>
    <dbReference type="NCBI Taxonomy" id="2601677"/>
    <lineage>
        <taxon>Bacteria</taxon>
        <taxon>Bacillati</taxon>
        <taxon>Chloroflexota</taxon>
        <taxon>Tepidiformia</taxon>
        <taxon>Tepidiformales</taxon>
        <taxon>Tepidiformaceae</taxon>
        <taxon>Tepidiforma</taxon>
    </lineage>
</organism>
<evidence type="ECO:0000313" key="6">
    <source>
        <dbReference type="Proteomes" id="UP000326331"/>
    </source>
</evidence>
<dbReference type="RefSeq" id="WP_158066252.1">
    <property type="nucleotide sequence ID" value="NZ_CP042829.1"/>
</dbReference>
<dbReference type="EMBL" id="CP042829">
    <property type="protein sequence ID" value="QFG02321.1"/>
    <property type="molecule type" value="Genomic_DNA"/>
</dbReference>
<protein>
    <submittedName>
        <fullName evidence="5">LLM class flavin-dependent oxidoreductase</fullName>
    </submittedName>
</protein>
<feature type="compositionally biased region" description="Basic and acidic residues" evidence="3">
    <location>
        <begin position="396"/>
        <end position="411"/>
    </location>
</feature>